<evidence type="ECO:0000313" key="5">
    <source>
        <dbReference type="Proteomes" id="UP000254601"/>
    </source>
</evidence>
<name>A0A380MP28_9GAMM</name>
<dbReference type="PANTHER" id="PTHR30093">
    <property type="entry name" value="GENERAL SECRETION PATHWAY PROTEIN G"/>
    <property type="match status" value="1"/>
</dbReference>
<dbReference type="PANTHER" id="PTHR30093:SF34">
    <property type="entry name" value="PREPILIN PEPTIDASE-DEPENDENT PROTEIN D"/>
    <property type="match status" value="1"/>
</dbReference>
<evidence type="ECO:0000256" key="3">
    <source>
        <dbReference type="SAM" id="Phobius"/>
    </source>
</evidence>
<protein>
    <submittedName>
        <fullName evidence="4">Pilin</fullName>
    </submittedName>
</protein>
<dbReference type="PROSITE" id="PS00409">
    <property type="entry name" value="PROKAR_NTER_METHYL"/>
    <property type="match status" value="1"/>
</dbReference>
<dbReference type="InterPro" id="IPR012902">
    <property type="entry name" value="N_methyl_site"/>
</dbReference>
<proteinExistence type="inferred from homology"/>
<dbReference type="EMBL" id="UHIC01000001">
    <property type="protein sequence ID" value="SUO93643.1"/>
    <property type="molecule type" value="Genomic_DNA"/>
</dbReference>
<dbReference type="Pfam" id="PF07963">
    <property type="entry name" value="N_methyl"/>
    <property type="match status" value="1"/>
</dbReference>
<dbReference type="SUPFAM" id="SSF54523">
    <property type="entry name" value="Pili subunits"/>
    <property type="match status" value="1"/>
</dbReference>
<accession>A0A380MP28</accession>
<dbReference type="Proteomes" id="UP000254601">
    <property type="component" value="Unassembled WGS sequence"/>
</dbReference>
<feature type="transmembrane region" description="Helical" evidence="3">
    <location>
        <begin position="12"/>
        <end position="33"/>
    </location>
</feature>
<keyword evidence="3" id="KW-0812">Transmembrane</keyword>
<dbReference type="InterPro" id="IPR045584">
    <property type="entry name" value="Pilin-like"/>
</dbReference>
<organism evidence="4 5">
    <name type="scientific">Suttonella ornithocola</name>
    <dbReference type="NCBI Taxonomy" id="279832"/>
    <lineage>
        <taxon>Bacteria</taxon>
        <taxon>Pseudomonadati</taxon>
        <taxon>Pseudomonadota</taxon>
        <taxon>Gammaproteobacteria</taxon>
        <taxon>Cardiobacteriales</taxon>
        <taxon>Cardiobacteriaceae</taxon>
        <taxon>Suttonella</taxon>
    </lineage>
</organism>
<dbReference type="Gene3D" id="3.30.700.10">
    <property type="entry name" value="Glycoprotein, Type 4 Pilin"/>
    <property type="match status" value="1"/>
</dbReference>
<dbReference type="AlphaFoldDB" id="A0A380MP28"/>
<dbReference type="NCBIfam" id="TIGR02532">
    <property type="entry name" value="IV_pilin_GFxxxE"/>
    <property type="match status" value="1"/>
</dbReference>
<comment type="similarity">
    <text evidence="1">Belongs to the N-Me-Phe pilin family.</text>
</comment>
<dbReference type="OrthoDB" id="115249at2"/>
<sequence length="149" mass="15850">MWRRKTQKGFTLIELMIVIAIIGILVAIALPMYSDYTSRARATATLEELDAVKREVLVCVHVLGSANGCDAGQNGVPPLSAINQTKNIIGISSITNGVIEGTSGATGENGDNLTFKFTPVWSDGKANASWKIEGTICNPKRGLKDNVGC</sequence>
<keyword evidence="3" id="KW-0472">Membrane</keyword>
<keyword evidence="3" id="KW-1133">Transmembrane helix</keyword>
<evidence type="ECO:0000313" key="4">
    <source>
        <dbReference type="EMBL" id="SUO93643.1"/>
    </source>
</evidence>
<reference evidence="4 5" key="1">
    <citation type="submission" date="2018-06" db="EMBL/GenBank/DDBJ databases">
        <authorList>
            <consortium name="Pathogen Informatics"/>
            <person name="Doyle S."/>
        </authorList>
    </citation>
    <scope>NUCLEOTIDE SEQUENCE [LARGE SCALE GENOMIC DNA]</scope>
    <source>
        <strain evidence="4 5">NCTC13337</strain>
    </source>
</reference>
<keyword evidence="5" id="KW-1185">Reference proteome</keyword>
<keyword evidence="2" id="KW-0488">Methylation</keyword>
<evidence type="ECO:0000256" key="2">
    <source>
        <dbReference type="ARBA" id="ARBA00022481"/>
    </source>
</evidence>
<gene>
    <name evidence="4" type="primary">pilE_1</name>
    <name evidence="4" type="ORF">NCTC13337_00333</name>
</gene>
<evidence type="ECO:0000256" key="1">
    <source>
        <dbReference type="ARBA" id="ARBA00005233"/>
    </source>
</evidence>